<evidence type="ECO:0008006" key="3">
    <source>
        <dbReference type="Google" id="ProtNLM"/>
    </source>
</evidence>
<keyword evidence="2" id="KW-1185">Reference proteome</keyword>
<gene>
    <name evidence="1" type="ORF">BT96DRAFT_998645</name>
</gene>
<dbReference type="EMBL" id="ML769553">
    <property type="protein sequence ID" value="KAE9394254.1"/>
    <property type="molecule type" value="Genomic_DNA"/>
</dbReference>
<dbReference type="Proteomes" id="UP000799118">
    <property type="component" value="Unassembled WGS sequence"/>
</dbReference>
<sequence>MAHSFDTSLLSCLKTPLLKDLTLHWVCRQSAYGFRCIFRDVIGLQRRSGITNLCSLTLDGIDAGRHSSVDFVDDLKAIFDIFPTIRSFRIRRCELGKTVDHLLRALTFIPGHNVLLPKLADFELVKDTKKSFILKLTPMILSRMILSRWWSKETDSRTGIEQSLNHNGLVALQRVTLGVIPFKEDAHITSILELPGLVADFK</sequence>
<protein>
    <recommendedName>
        <fullName evidence="3">F-box domain-containing protein</fullName>
    </recommendedName>
</protein>
<evidence type="ECO:0000313" key="2">
    <source>
        <dbReference type="Proteomes" id="UP000799118"/>
    </source>
</evidence>
<proteinExistence type="predicted"/>
<organism evidence="1 2">
    <name type="scientific">Gymnopus androsaceus JB14</name>
    <dbReference type="NCBI Taxonomy" id="1447944"/>
    <lineage>
        <taxon>Eukaryota</taxon>
        <taxon>Fungi</taxon>
        <taxon>Dikarya</taxon>
        <taxon>Basidiomycota</taxon>
        <taxon>Agaricomycotina</taxon>
        <taxon>Agaricomycetes</taxon>
        <taxon>Agaricomycetidae</taxon>
        <taxon>Agaricales</taxon>
        <taxon>Marasmiineae</taxon>
        <taxon>Omphalotaceae</taxon>
        <taxon>Gymnopus</taxon>
    </lineage>
</organism>
<dbReference type="AlphaFoldDB" id="A0A6A4HAB2"/>
<evidence type="ECO:0000313" key="1">
    <source>
        <dbReference type="EMBL" id="KAE9394254.1"/>
    </source>
</evidence>
<accession>A0A6A4HAB2</accession>
<reference evidence="1" key="1">
    <citation type="journal article" date="2019" name="Environ. Microbiol.">
        <title>Fungal ecological strategies reflected in gene transcription - a case study of two litter decomposers.</title>
        <authorList>
            <person name="Barbi F."/>
            <person name="Kohler A."/>
            <person name="Barry K."/>
            <person name="Baskaran P."/>
            <person name="Daum C."/>
            <person name="Fauchery L."/>
            <person name="Ihrmark K."/>
            <person name="Kuo A."/>
            <person name="LaButti K."/>
            <person name="Lipzen A."/>
            <person name="Morin E."/>
            <person name="Grigoriev I.V."/>
            <person name="Henrissat B."/>
            <person name="Lindahl B."/>
            <person name="Martin F."/>
        </authorList>
    </citation>
    <scope>NUCLEOTIDE SEQUENCE</scope>
    <source>
        <strain evidence="1">JB14</strain>
    </source>
</reference>
<name>A0A6A4HAB2_9AGAR</name>